<dbReference type="Pfam" id="PF00352">
    <property type="entry name" value="TBP"/>
    <property type="match status" value="2"/>
</dbReference>
<sequence>MADEEYAPRVIGDEESGDVGDYMENPATARLARQLDKDLGLNLGFVPEEESDDDDDMFISAESEQSDDDDDVADADYVEETAPEPADDNEPEDEGLEPEELEEVEEIEEAAQEQSDASADAADVSDEPRPRTRKARAPRTGRKRRARAPRLEAPTEHVRPVLSNVVSYHDFGAPIDLKALHMTLKCAEYHPSRFAAAIIRIPNTKQTAALFSNGKATITGSTCVAEAQLAVRRLFILLNQIAKVPDVKLQRTSFRVSNIVSRASVPYGIHLETLVQELAAVLRPPDNAEPREKTEAEALRENFIRAGVESALYEPELFPAVTIRLKDPGMSVGVFVSGSISITGAKGVDAMETGFDYLVKLVEPHMIPFDKPKPTESTAGDAVENSGEAESETPAEQAEQTPVEHPADDPADQGGASMALDDGVESSEEEEWATFG</sequence>
<dbReference type="PANTHER" id="PTHR10126">
    <property type="entry name" value="TATA-BOX BINDING PROTEIN"/>
    <property type="match status" value="1"/>
</dbReference>
<feature type="compositionally biased region" description="Acidic residues" evidence="4">
    <location>
        <begin position="64"/>
        <end position="111"/>
    </location>
</feature>
<evidence type="ECO:0000313" key="6">
    <source>
        <dbReference type="Proteomes" id="UP000717585"/>
    </source>
</evidence>
<dbReference type="AlphaFoldDB" id="A0A8J6B8Y3"/>
<proteinExistence type="inferred from homology"/>
<dbReference type="OrthoDB" id="2127950at2759"/>
<evidence type="ECO:0000256" key="4">
    <source>
        <dbReference type="SAM" id="MobiDB-lite"/>
    </source>
</evidence>
<dbReference type="InterPro" id="IPR012295">
    <property type="entry name" value="TBP_dom_sf"/>
</dbReference>
<feature type="compositionally biased region" description="Acidic residues" evidence="4">
    <location>
        <begin position="47"/>
        <end position="57"/>
    </location>
</feature>
<feature type="region of interest" description="Disordered" evidence="4">
    <location>
        <begin position="1"/>
        <end position="22"/>
    </location>
</feature>
<reference evidence="5" key="1">
    <citation type="submission" date="2021-05" db="EMBL/GenBank/DDBJ databases">
        <title>A free-living protist that lacks canonical eukaryotic 1 DNA replication and segregation systems.</title>
        <authorList>
            <person name="Salas-Leiva D.E."/>
            <person name="Tromer E.C."/>
            <person name="Curtis B.A."/>
            <person name="Jerlstrom-Hultqvist J."/>
            <person name="Kolisko M."/>
            <person name="Yi Z."/>
            <person name="Salas-Leiva J.S."/>
            <person name="Gallot-Lavallee L."/>
            <person name="Kops G.J.P.L."/>
            <person name="Archibald J.M."/>
            <person name="Simpson A.G.B."/>
            <person name="Roger A.J."/>
        </authorList>
    </citation>
    <scope>NUCLEOTIDE SEQUENCE</scope>
    <source>
        <strain evidence="5">BICM</strain>
    </source>
</reference>
<keyword evidence="3" id="KW-0804">Transcription</keyword>
<accession>A0A8J6B8Y3</accession>
<evidence type="ECO:0000313" key="5">
    <source>
        <dbReference type="EMBL" id="KAG9395222.1"/>
    </source>
</evidence>
<comment type="caution">
    <text evidence="5">The sequence shown here is derived from an EMBL/GenBank/DDBJ whole genome shotgun (WGS) entry which is preliminary data.</text>
</comment>
<dbReference type="SUPFAM" id="SSF55945">
    <property type="entry name" value="TATA-box binding protein-like"/>
    <property type="match status" value="2"/>
</dbReference>
<gene>
    <name evidence="5" type="ORF">J8273_0442</name>
</gene>
<keyword evidence="6" id="KW-1185">Reference proteome</keyword>
<dbReference type="InterPro" id="IPR000814">
    <property type="entry name" value="TBP"/>
</dbReference>
<organism evidence="5 6">
    <name type="scientific">Carpediemonas membranifera</name>
    <dbReference type="NCBI Taxonomy" id="201153"/>
    <lineage>
        <taxon>Eukaryota</taxon>
        <taxon>Metamonada</taxon>
        <taxon>Carpediemonas-like organisms</taxon>
        <taxon>Carpediemonas</taxon>
    </lineage>
</organism>
<dbReference type="Proteomes" id="UP000717585">
    <property type="component" value="Unassembled WGS sequence"/>
</dbReference>
<feature type="compositionally biased region" description="Acidic residues" evidence="4">
    <location>
        <begin position="422"/>
        <end position="436"/>
    </location>
</feature>
<comment type="similarity">
    <text evidence="1">Belongs to the TBP family.</text>
</comment>
<dbReference type="GO" id="GO:0006352">
    <property type="term" value="P:DNA-templated transcription initiation"/>
    <property type="evidence" value="ECO:0007669"/>
    <property type="project" value="InterPro"/>
</dbReference>
<feature type="compositionally biased region" description="Basic residues" evidence="4">
    <location>
        <begin position="131"/>
        <end position="148"/>
    </location>
</feature>
<evidence type="ECO:0000256" key="3">
    <source>
        <dbReference type="ARBA" id="ARBA00023163"/>
    </source>
</evidence>
<keyword evidence="2" id="KW-0238">DNA-binding</keyword>
<name>A0A8J6B8Y3_9EUKA</name>
<protein>
    <submittedName>
        <fullName evidence="5">TATA-box binding protein</fullName>
    </submittedName>
</protein>
<dbReference type="Gene3D" id="3.30.310.10">
    <property type="entry name" value="TATA-Binding Protein"/>
    <property type="match status" value="2"/>
</dbReference>
<feature type="region of interest" description="Disordered" evidence="4">
    <location>
        <begin position="369"/>
        <end position="436"/>
    </location>
</feature>
<dbReference type="GO" id="GO:0003677">
    <property type="term" value="F:DNA binding"/>
    <property type="evidence" value="ECO:0007669"/>
    <property type="project" value="UniProtKB-KW"/>
</dbReference>
<feature type="compositionally biased region" description="Low complexity" evidence="4">
    <location>
        <begin position="112"/>
        <end position="122"/>
    </location>
</feature>
<evidence type="ECO:0000256" key="1">
    <source>
        <dbReference type="ARBA" id="ARBA00005560"/>
    </source>
</evidence>
<feature type="region of interest" description="Disordered" evidence="4">
    <location>
        <begin position="42"/>
        <end position="154"/>
    </location>
</feature>
<dbReference type="PRINTS" id="PR00686">
    <property type="entry name" value="TIFACTORIID"/>
</dbReference>
<dbReference type="EMBL" id="JAHDYR010000012">
    <property type="protein sequence ID" value="KAG9395222.1"/>
    <property type="molecule type" value="Genomic_DNA"/>
</dbReference>
<evidence type="ECO:0000256" key="2">
    <source>
        <dbReference type="ARBA" id="ARBA00023125"/>
    </source>
</evidence>